<proteinExistence type="predicted"/>
<keyword evidence="4 5" id="KW-0472">Membrane</keyword>
<dbReference type="KEGG" id="lck:HN018_13360"/>
<dbReference type="InterPro" id="IPR011701">
    <property type="entry name" value="MFS"/>
</dbReference>
<evidence type="ECO:0000256" key="5">
    <source>
        <dbReference type="SAM" id="Phobius"/>
    </source>
</evidence>
<feature type="transmembrane region" description="Helical" evidence="5">
    <location>
        <begin position="378"/>
        <end position="401"/>
    </location>
</feature>
<dbReference type="EMBL" id="CP053708">
    <property type="protein sequence ID" value="QKE90894.1"/>
    <property type="molecule type" value="Genomic_DNA"/>
</dbReference>
<protein>
    <submittedName>
        <fullName evidence="7">MFS transporter</fullName>
    </submittedName>
</protein>
<evidence type="ECO:0000256" key="4">
    <source>
        <dbReference type="ARBA" id="ARBA00023136"/>
    </source>
</evidence>
<feature type="transmembrane region" description="Helical" evidence="5">
    <location>
        <begin position="186"/>
        <end position="205"/>
    </location>
</feature>
<feature type="transmembrane region" description="Helical" evidence="5">
    <location>
        <begin position="96"/>
        <end position="115"/>
    </location>
</feature>
<feature type="domain" description="Major facilitator superfamily (MFS) profile" evidence="6">
    <location>
        <begin position="31"/>
        <end position="433"/>
    </location>
</feature>
<dbReference type="SUPFAM" id="SSF103473">
    <property type="entry name" value="MFS general substrate transporter"/>
    <property type="match status" value="1"/>
</dbReference>
<evidence type="ECO:0000313" key="8">
    <source>
        <dbReference type="Proteomes" id="UP000500767"/>
    </source>
</evidence>
<feature type="transmembrane region" description="Helical" evidence="5">
    <location>
        <begin position="27"/>
        <end position="44"/>
    </location>
</feature>
<dbReference type="AlphaFoldDB" id="A0A6M8HR16"/>
<evidence type="ECO:0000256" key="1">
    <source>
        <dbReference type="ARBA" id="ARBA00004141"/>
    </source>
</evidence>
<dbReference type="RefSeq" id="WP_171836617.1">
    <property type="nucleotide sequence ID" value="NZ_CP053708.1"/>
</dbReference>
<evidence type="ECO:0000259" key="6">
    <source>
        <dbReference type="PROSITE" id="PS50850"/>
    </source>
</evidence>
<dbReference type="Gene3D" id="1.20.1250.20">
    <property type="entry name" value="MFS general substrate transporter like domains"/>
    <property type="match status" value="2"/>
</dbReference>
<dbReference type="PROSITE" id="PS50850">
    <property type="entry name" value="MFS"/>
    <property type="match status" value="1"/>
</dbReference>
<dbReference type="PANTHER" id="PTHR11662">
    <property type="entry name" value="SOLUTE CARRIER FAMILY 17"/>
    <property type="match status" value="1"/>
</dbReference>
<feature type="transmembrane region" description="Helical" evidence="5">
    <location>
        <begin position="320"/>
        <end position="338"/>
    </location>
</feature>
<keyword evidence="2 5" id="KW-0812">Transmembrane</keyword>
<accession>A0A6M8HR16</accession>
<sequence length="437" mass="47091">MKTALAPNTKQRVGGPVAPLVGVMTRYRWTVCALLFAATTINYMDRQVIGILKPYLQKELGWSEIGYGNIVFFFQLAYAAGYAGVGRLIDRIGVRFGLAGAVTFWSFAAVAHGLVRSVAGFSVVRFALGLGEGGNFPAAIKTVGEWFPQKDRALVTGLFNSGSNVGALLTPLLVPWLTLRYGWHSAFYVTGALGFFWVVAWLLVYRPLLDNPRVSDAERDYIRGDKAAFLDGPRETWLQLLRYRATWAYAVGTFLTSSVWWFYLFWVPDFLHRTHGLNISAMGAPLVTIYLITDIGSISGGWLSSSLIRRGVSPLSARKIALLVCALCVVPIFLAPLTSGLWTATLLIALAAAAHQGFSANLYTLVSDTTPPQSVASVVGIGGLAGAIGGMGVAEAAGYTLQATGSYVILFAAAASAYLLALLLMHIILPRMPPSRV</sequence>
<dbReference type="InterPro" id="IPR020846">
    <property type="entry name" value="MFS_dom"/>
</dbReference>
<reference evidence="7 8" key="1">
    <citation type="journal article" date="2014" name="World J. Microbiol. Biotechnol.">
        <title>Biodiversity and physiological characteristics of Antarctic and Arctic lichens-associated bacteria.</title>
        <authorList>
            <person name="Lee Y.M."/>
            <person name="Kim E.H."/>
            <person name="Lee H.K."/>
            <person name="Hong S.G."/>
        </authorList>
    </citation>
    <scope>NUCLEOTIDE SEQUENCE [LARGE SCALE GENOMIC DNA]</scope>
    <source>
        <strain evidence="7 8">PAMC 26569</strain>
    </source>
</reference>
<evidence type="ECO:0000256" key="3">
    <source>
        <dbReference type="ARBA" id="ARBA00022989"/>
    </source>
</evidence>
<dbReference type="CDD" id="cd17319">
    <property type="entry name" value="MFS_ExuT_GudP_like"/>
    <property type="match status" value="1"/>
</dbReference>
<dbReference type="InterPro" id="IPR050382">
    <property type="entry name" value="MFS_Na/Anion_cotransporter"/>
</dbReference>
<comment type="subcellular location">
    <subcellularLocation>
        <location evidence="1">Membrane</location>
        <topology evidence="1">Multi-pass membrane protein</topology>
    </subcellularLocation>
</comment>
<feature type="transmembrane region" description="Helical" evidence="5">
    <location>
        <begin position="407"/>
        <end position="429"/>
    </location>
</feature>
<feature type="transmembrane region" description="Helical" evidence="5">
    <location>
        <begin position="344"/>
        <end position="366"/>
    </location>
</feature>
<feature type="transmembrane region" description="Helical" evidence="5">
    <location>
        <begin position="247"/>
        <end position="267"/>
    </location>
</feature>
<evidence type="ECO:0000313" key="7">
    <source>
        <dbReference type="EMBL" id="QKE90894.1"/>
    </source>
</evidence>
<evidence type="ECO:0000256" key="2">
    <source>
        <dbReference type="ARBA" id="ARBA00022692"/>
    </source>
</evidence>
<organism evidence="7 8">
    <name type="scientific">Lichenicola cladoniae</name>
    <dbReference type="NCBI Taxonomy" id="1484109"/>
    <lineage>
        <taxon>Bacteria</taxon>
        <taxon>Pseudomonadati</taxon>
        <taxon>Pseudomonadota</taxon>
        <taxon>Alphaproteobacteria</taxon>
        <taxon>Acetobacterales</taxon>
        <taxon>Acetobacteraceae</taxon>
        <taxon>Lichenicola</taxon>
    </lineage>
</organism>
<dbReference type="InterPro" id="IPR036259">
    <property type="entry name" value="MFS_trans_sf"/>
</dbReference>
<dbReference type="Proteomes" id="UP000500767">
    <property type="component" value="Chromosome"/>
</dbReference>
<dbReference type="GO" id="GO:0015134">
    <property type="term" value="F:hexuronate transmembrane transporter activity"/>
    <property type="evidence" value="ECO:0007669"/>
    <property type="project" value="TreeGrafter"/>
</dbReference>
<keyword evidence="8" id="KW-1185">Reference proteome</keyword>
<gene>
    <name evidence="7" type="ORF">HN018_13360</name>
</gene>
<keyword evidence="3 5" id="KW-1133">Transmembrane helix</keyword>
<dbReference type="GO" id="GO:0016020">
    <property type="term" value="C:membrane"/>
    <property type="evidence" value="ECO:0007669"/>
    <property type="project" value="UniProtKB-SubCell"/>
</dbReference>
<dbReference type="PANTHER" id="PTHR11662:SF285">
    <property type="entry name" value="HEXURONATE TRANSPORTER"/>
    <property type="match status" value="1"/>
</dbReference>
<dbReference type="Pfam" id="PF07690">
    <property type="entry name" value="MFS_1"/>
    <property type="match status" value="1"/>
</dbReference>
<feature type="transmembrane region" description="Helical" evidence="5">
    <location>
        <begin position="287"/>
        <end position="308"/>
    </location>
</feature>
<name>A0A6M8HR16_9PROT</name>
<feature type="transmembrane region" description="Helical" evidence="5">
    <location>
        <begin position="65"/>
        <end position="84"/>
    </location>
</feature>